<organism evidence="2 3">
    <name type="scientific">Prototheca wickerhamii</name>
    <dbReference type="NCBI Taxonomy" id="3111"/>
    <lineage>
        <taxon>Eukaryota</taxon>
        <taxon>Viridiplantae</taxon>
        <taxon>Chlorophyta</taxon>
        <taxon>core chlorophytes</taxon>
        <taxon>Trebouxiophyceae</taxon>
        <taxon>Chlorellales</taxon>
        <taxon>Chlorellaceae</taxon>
        <taxon>Prototheca</taxon>
    </lineage>
</organism>
<evidence type="ECO:0000313" key="2">
    <source>
        <dbReference type="EMBL" id="KAK2077205.1"/>
    </source>
</evidence>
<reference evidence="2" key="1">
    <citation type="submission" date="2021-01" db="EMBL/GenBank/DDBJ databases">
        <authorList>
            <person name="Eckstrom K.M.E."/>
        </authorList>
    </citation>
    <scope>NUCLEOTIDE SEQUENCE</scope>
    <source>
        <strain evidence="2">UVCC 0001</strain>
    </source>
</reference>
<comment type="caution">
    <text evidence="2">The sequence shown here is derived from an EMBL/GenBank/DDBJ whole genome shotgun (WGS) entry which is preliminary data.</text>
</comment>
<sequence>MATQRGRLRLWVFWAVWLPILVADAQGTIYKGLWGGLFKRHRNHTGILDAWQKTTEGWREHAQVGLLAGLVSDPGASQSTSEGLWNATLSLMDDGRDPEQSGLLQELAGSLAHADPKLLATAALLQGWVLSSVLKKAQEASSGSDAAALLERLKYPVPLPDPQWPSFEPALCMRLQNFAQAEGFREAYLFQGACNLSAPVQRAGADFAWGAAGTFGLDCSLSKPEAALAPAPEPEPSKASWISELSLPSHRRTCTLGDYLLRRLKLNGRPLLPPSGRAVENVVAEDCTTQLYYVKPRSGTGRGEAASLDIALGQYFFGSAALSILRGDTA</sequence>
<dbReference type="EMBL" id="JASFZW010000007">
    <property type="protein sequence ID" value="KAK2077205.1"/>
    <property type="molecule type" value="Genomic_DNA"/>
</dbReference>
<feature type="chain" id="PRO_5042050107" evidence="1">
    <location>
        <begin position="28"/>
        <end position="330"/>
    </location>
</feature>
<evidence type="ECO:0000313" key="3">
    <source>
        <dbReference type="Proteomes" id="UP001255856"/>
    </source>
</evidence>
<name>A0AAD9MJX7_PROWI</name>
<feature type="signal peptide" evidence="1">
    <location>
        <begin position="1"/>
        <end position="27"/>
    </location>
</feature>
<dbReference type="AlphaFoldDB" id="A0AAD9MJX7"/>
<accession>A0AAD9MJX7</accession>
<keyword evidence="1" id="KW-0732">Signal</keyword>
<gene>
    <name evidence="2" type="ORF">QBZ16_004839</name>
</gene>
<proteinExistence type="predicted"/>
<dbReference type="Proteomes" id="UP001255856">
    <property type="component" value="Unassembled WGS sequence"/>
</dbReference>
<keyword evidence="3" id="KW-1185">Reference proteome</keyword>
<protein>
    <submittedName>
        <fullName evidence="2">Uncharacterized protein</fullName>
    </submittedName>
</protein>
<evidence type="ECO:0000256" key="1">
    <source>
        <dbReference type="SAM" id="SignalP"/>
    </source>
</evidence>